<accession>A0ABY1ZJG9</accession>
<evidence type="ECO:0000256" key="3">
    <source>
        <dbReference type="ARBA" id="ARBA00022729"/>
    </source>
</evidence>
<dbReference type="InterPro" id="IPR018389">
    <property type="entry name" value="DctP_fam"/>
</dbReference>
<reference evidence="5 6" key="1">
    <citation type="submission" date="2019-02" db="EMBL/GenBank/DDBJ databases">
        <title>Marinobacter halodurans sp. nov., a marine bacterium isolated from sea tidal flat.</title>
        <authorList>
            <person name="Yoo Y."/>
            <person name="Lee D.W."/>
            <person name="Kim B.S."/>
            <person name="Kim J.-J."/>
        </authorList>
    </citation>
    <scope>NUCLEOTIDE SEQUENCE [LARGE SCALE GENOMIC DNA]</scope>
    <source>
        <strain evidence="5 6">YJ-S3-2</strain>
    </source>
</reference>
<evidence type="ECO:0000256" key="4">
    <source>
        <dbReference type="SAM" id="SignalP"/>
    </source>
</evidence>
<dbReference type="PANTHER" id="PTHR33376">
    <property type="match status" value="1"/>
</dbReference>
<keyword evidence="2" id="KW-0813">Transport</keyword>
<dbReference type="NCBIfam" id="TIGR00787">
    <property type="entry name" value="dctP"/>
    <property type="match status" value="1"/>
</dbReference>
<gene>
    <name evidence="5" type="ORF">EZI54_16785</name>
</gene>
<evidence type="ECO:0000256" key="2">
    <source>
        <dbReference type="ARBA" id="ARBA00022448"/>
    </source>
</evidence>
<evidence type="ECO:0000313" key="5">
    <source>
        <dbReference type="EMBL" id="TBW51892.1"/>
    </source>
</evidence>
<proteinExistence type="inferred from homology"/>
<sequence>MTRIFPRMALAILLALPLALSAEPRTLVFSHVVSPDTPKGKMAEMFKKIVERKMGDRFRIEIHPNGTLMDDNEAVSAIADGRIQFAAPSVSKFDAYTQKLKVFDLPFLFPNMDAVEQFQQSATGQSLLTSMTQEGIVGLGYLHNGLKQLSANKPFREPGDLAGLRFRIMNSDVLKKQFETINAIPVPMAFSDVYQALADDRIQGQENTWSNIYSKRFYEYQPYIMESNHGVLDYMVITNATFWQSLTDDERRHFSYAMSNALGYGNAVAKAKSMNDREALKNARGVTLVKPTPQELSDWQAAMKPLWQEYASAVGEKTLQAAEQAAARTN</sequence>
<feature type="chain" id="PRO_5045974412" evidence="4">
    <location>
        <begin position="22"/>
        <end position="330"/>
    </location>
</feature>
<comment type="caution">
    <text evidence="5">The sequence shown here is derived from an EMBL/GenBank/DDBJ whole genome shotgun (WGS) entry which is preliminary data.</text>
</comment>
<dbReference type="PANTHER" id="PTHR33376:SF7">
    <property type="entry name" value="C4-DICARBOXYLATE-BINDING PROTEIN DCTB"/>
    <property type="match status" value="1"/>
</dbReference>
<dbReference type="NCBIfam" id="NF037995">
    <property type="entry name" value="TRAP_S1"/>
    <property type="match status" value="1"/>
</dbReference>
<feature type="signal peptide" evidence="4">
    <location>
        <begin position="1"/>
        <end position="21"/>
    </location>
</feature>
<dbReference type="RefSeq" id="WP_131483036.1">
    <property type="nucleotide sequence ID" value="NZ_SJDL01000029.1"/>
</dbReference>
<dbReference type="InterPro" id="IPR038404">
    <property type="entry name" value="TRAP_DctP_sf"/>
</dbReference>
<organism evidence="5 6">
    <name type="scientific">Marinobacter halodurans</name>
    <dbReference type="NCBI Taxonomy" id="2528979"/>
    <lineage>
        <taxon>Bacteria</taxon>
        <taxon>Pseudomonadati</taxon>
        <taxon>Pseudomonadota</taxon>
        <taxon>Gammaproteobacteria</taxon>
        <taxon>Pseudomonadales</taxon>
        <taxon>Marinobacteraceae</taxon>
        <taxon>Marinobacter</taxon>
    </lineage>
</organism>
<dbReference type="InterPro" id="IPR004682">
    <property type="entry name" value="TRAP_DctP"/>
</dbReference>
<evidence type="ECO:0000256" key="1">
    <source>
        <dbReference type="ARBA" id="ARBA00009023"/>
    </source>
</evidence>
<dbReference type="Proteomes" id="UP000313645">
    <property type="component" value="Unassembled WGS sequence"/>
</dbReference>
<dbReference type="Gene3D" id="3.40.190.170">
    <property type="entry name" value="Bacterial extracellular solute-binding protein, family 7"/>
    <property type="match status" value="1"/>
</dbReference>
<keyword evidence="6" id="KW-1185">Reference proteome</keyword>
<dbReference type="EMBL" id="SJDL01000029">
    <property type="protein sequence ID" value="TBW51892.1"/>
    <property type="molecule type" value="Genomic_DNA"/>
</dbReference>
<keyword evidence="3 4" id="KW-0732">Signal</keyword>
<dbReference type="Pfam" id="PF03480">
    <property type="entry name" value="DctP"/>
    <property type="match status" value="1"/>
</dbReference>
<protein>
    <submittedName>
        <fullName evidence="5">DctP family TRAP transporter solute-binding subunit</fullName>
    </submittedName>
</protein>
<dbReference type="PIRSF" id="PIRSF006470">
    <property type="entry name" value="DctB"/>
    <property type="match status" value="1"/>
</dbReference>
<evidence type="ECO:0000313" key="6">
    <source>
        <dbReference type="Proteomes" id="UP000313645"/>
    </source>
</evidence>
<name>A0ABY1ZJG9_9GAMM</name>
<comment type="similarity">
    <text evidence="1">Belongs to the bacterial solute-binding protein 7 family.</text>
</comment>